<name>A0AAV2I4C1_LYMST</name>
<keyword evidence="4" id="KW-1185">Reference proteome</keyword>
<proteinExistence type="predicted"/>
<feature type="compositionally biased region" description="Polar residues" evidence="1">
    <location>
        <begin position="429"/>
        <end position="448"/>
    </location>
</feature>
<dbReference type="Gene3D" id="3.30.160.60">
    <property type="entry name" value="Classic Zinc Finger"/>
    <property type="match status" value="3"/>
</dbReference>
<evidence type="ECO:0000313" key="3">
    <source>
        <dbReference type="EMBL" id="CAL1541020.1"/>
    </source>
</evidence>
<comment type="caution">
    <text evidence="3">The sequence shown here is derived from an EMBL/GenBank/DDBJ whole genome shotgun (WGS) entry which is preliminary data.</text>
</comment>
<evidence type="ECO:0000313" key="4">
    <source>
        <dbReference type="Proteomes" id="UP001497497"/>
    </source>
</evidence>
<dbReference type="InterPro" id="IPR013087">
    <property type="entry name" value="Znf_C2H2_type"/>
</dbReference>
<dbReference type="AlphaFoldDB" id="A0AAV2I4C1"/>
<dbReference type="InterPro" id="IPR003604">
    <property type="entry name" value="Matrin/U1-like-C_Znf_C2H2"/>
</dbReference>
<evidence type="ECO:0000256" key="1">
    <source>
        <dbReference type="SAM" id="MobiDB-lite"/>
    </source>
</evidence>
<dbReference type="PANTHER" id="PTHR46786">
    <property type="entry name" value="ZINC FINGER MATRIN-TYPE PROTEIN 3"/>
    <property type="match status" value="1"/>
</dbReference>
<dbReference type="InterPro" id="IPR052644">
    <property type="entry name" value="ZMAT3"/>
</dbReference>
<feature type="domain" description="C2H2-type" evidence="2">
    <location>
        <begin position="704"/>
        <end position="726"/>
    </location>
</feature>
<feature type="compositionally biased region" description="Polar residues" evidence="1">
    <location>
        <begin position="161"/>
        <end position="183"/>
    </location>
</feature>
<dbReference type="GO" id="GO:0003676">
    <property type="term" value="F:nucleic acid binding"/>
    <property type="evidence" value="ECO:0007669"/>
    <property type="project" value="InterPro"/>
</dbReference>
<reference evidence="3 4" key="1">
    <citation type="submission" date="2024-04" db="EMBL/GenBank/DDBJ databases">
        <authorList>
            <consortium name="Genoscope - CEA"/>
            <person name="William W."/>
        </authorList>
    </citation>
    <scope>NUCLEOTIDE SEQUENCE [LARGE SCALE GENOMIC DNA]</scope>
</reference>
<dbReference type="GO" id="GO:0008270">
    <property type="term" value="F:zinc ion binding"/>
    <property type="evidence" value="ECO:0007669"/>
    <property type="project" value="InterPro"/>
</dbReference>
<dbReference type="PANTHER" id="PTHR46786:SF1">
    <property type="entry name" value="ZINC FINGER MATRIN-TYPE PROTEIN 3"/>
    <property type="match status" value="1"/>
</dbReference>
<dbReference type="SMART" id="SM00355">
    <property type="entry name" value="ZnF_C2H2"/>
    <property type="match status" value="4"/>
</dbReference>
<accession>A0AAV2I4C1</accession>
<dbReference type="Pfam" id="PF12874">
    <property type="entry name" value="zf-met"/>
    <property type="match status" value="3"/>
</dbReference>
<dbReference type="SUPFAM" id="SSF57667">
    <property type="entry name" value="beta-beta-alpha zinc fingers"/>
    <property type="match status" value="4"/>
</dbReference>
<gene>
    <name evidence="3" type="ORF">GSLYS_00014662001</name>
</gene>
<dbReference type="InterPro" id="IPR036236">
    <property type="entry name" value="Znf_C2H2_sf"/>
</dbReference>
<feature type="compositionally biased region" description="Polar residues" evidence="1">
    <location>
        <begin position="140"/>
        <end position="153"/>
    </location>
</feature>
<feature type="region of interest" description="Disordered" evidence="1">
    <location>
        <begin position="343"/>
        <end position="509"/>
    </location>
</feature>
<feature type="region of interest" description="Disordered" evidence="1">
    <location>
        <begin position="521"/>
        <end position="540"/>
    </location>
</feature>
<organism evidence="3 4">
    <name type="scientific">Lymnaea stagnalis</name>
    <name type="common">Great pond snail</name>
    <name type="synonym">Helix stagnalis</name>
    <dbReference type="NCBI Taxonomy" id="6523"/>
    <lineage>
        <taxon>Eukaryota</taxon>
        <taxon>Metazoa</taxon>
        <taxon>Spiralia</taxon>
        <taxon>Lophotrochozoa</taxon>
        <taxon>Mollusca</taxon>
        <taxon>Gastropoda</taxon>
        <taxon>Heterobranchia</taxon>
        <taxon>Euthyneura</taxon>
        <taxon>Panpulmonata</taxon>
        <taxon>Hygrophila</taxon>
        <taxon>Lymnaeoidea</taxon>
        <taxon>Lymnaeidae</taxon>
        <taxon>Lymnaea</taxon>
    </lineage>
</organism>
<evidence type="ECO:0000259" key="2">
    <source>
        <dbReference type="PROSITE" id="PS00028"/>
    </source>
</evidence>
<dbReference type="Proteomes" id="UP001497497">
    <property type="component" value="Unassembled WGS sequence"/>
</dbReference>
<dbReference type="EMBL" id="CAXITT010000410">
    <property type="protein sequence ID" value="CAL1541020.1"/>
    <property type="molecule type" value="Genomic_DNA"/>
</dbReference>
<dbReference type="SMART" id="SM00451">
    <property type="entry name" value="ZnF_U1"/>
    <property type="match status" value="4"/>
</dbReference>
<protein>
    <recommendedName>
        <fullName evidence="2">C2H2-type domain-containing protein</fullName>
    </recommendedName>
</protein>
<dbReference type="PROSITE" id="PS00028">
    <property type="entry name" value="ZINC_FINGER_C2H2_1"/>
    <property type="match status" value="2"/>
</dbReference>
<feature type="domain" description="C2H2-type" evidence="2">
    <location>
        <begin position="664"/>
        <end position="686"/>
    </location>
</feature>
<feature type="compositionally biased region" description="Basic and acidic residues" evidence="1">
    <location>
        <begin position="466"/>
        <end position="509"/>
    </location>
</feature>
<feature type="region of interest" description="Disordered" evidence="1">
    <location>
        <begin position="104"/>
        <end position="183"/>
    </location>
</feature>
<sequence>MSYTDYQHTSSGAGYKSSYSHQYNTTHYSAETQGGQYASSAPGQYEFAYTTDPYPQATASVPTNYNQLGYDSQNASASTNYAPASTNYAPASTNYAPYSYSQESARVDQSPVGYDNVSVGYQPPPPMYANRSVHDPPSQTPTDFGSYTYQQAEYNPPARSYQDSQDYAGSYQPSATSGSYSYQETPAYTQSGWTSSNQYGESSNPATFYNGSVNYEHKKPFENAELPVTPTGYFDSRTSAHDDYLPRSETYPSNDRYSVAERSNEFSVYKPDPVKSFTLQQNYDTDSPGRYNRSSNQTNLRAELNYSSAKTLEVVNALTGLLDNLNAPRDAVRGAGRGGIRGLGNRFGNRGGDRHYNRENGAAQAPRKFPVKTEARPKGPSSFGQRGSMQKGHSENFAGRGAPGHRGSQPRFSNKPTGFDARSRINEVRSMNATSGKVTNRPFKTQKTPTKKGPAQTETFKAPSRPQDRLLNEIEEREKAKKAEEQKKSPEELKRGEEEARRAAEAAKKLAEEEFRKKLAEEAVKAAPPSKPPETPEEIAREEEIQRKIRESVVIISPEQELALLKDDPSKDVEMPDQLRKLLKTLATNYLCKLCSVRIVGPQMATMHYNGKNHLKKLRNFVQTNGRSAGFNMETSEKADVVKKQGEVKTEIVEMTDADEKKYCKMCKVSFSQESQADMHYQGKNHAKRMKSIGAANGPEVFECKICCVTVTAQEHLTAHLNGARHKIQVRKMDTNENYRGGIYGRGRVGLGFRGRGSKGAASDSDGGEWRSLVDHYSRGRGRGGKGRGSFRGNFRGKGRAQDRNTIFGDYDDEELLSLFGIDPAKKYKFDLANYRTPIGWLYCSSCNISLVDEPQFLLHLGSKEHHDCILGRKKAKRFDDEALADITVSRSS</sequence>